<keyword evidence="3" id="KW-0812">Transmembrane</keyword>
<feature type="transmembrane region" description="Helical" evidence="3">
    <location>
        <begin position="97"/>
        <end position="118"/>
    </location>
</feature>
<dbReference type="PROSITE" id="PS00379">
    <property type="entry name" value="CDP_ALCOHOL_P_TRANSF"/>
    <property type="match status" value="1"/>
</dbReference>
<accession>A0A151AD97</accession>
<dbReference type="Proteomes" id="UP000075321">
    <property type="component" value="Unassembled WGS sequence"/>
</dbReference>
<gene>
    <name evidence="4" type="ORF">HAPAU_21750</name>
</gene>
<comment type="similarity">
    <text evidence="2">Belongs to the CDP-alcohol phosphatidyltransferase class-I family.</text>
</comment>
<feature type="transmembrane region" description="Helical" evidence="3">
    <location>
        <begin position="201"/>
        <end position="223"/>
    </location>
</feature>
<reference evidence="4 5" key="1">
    <citation type="submission" date="2016-02" db="EMBL/GenBank/DDBJ databases">
        <title>Genome sequence of Halalkalicoccus paucihalophilus DSM 24557.</title>
        <authorList>
            <person name="Poehlein A."/>
            <person name="Daniel R."/>
        </authorList>
    </citation>
    <scope>NUCLEOTIDE SEQUENCE [LARGE SCALE GENOMIC DNA]</scope>
    <source>
        <strain evidence="4 5">DSM 24557</strain>
    </source>
</reference>
<feature type="transmembrane region" description="Helical" evidence="3">
    <location>
        <begin position="21"/>
        <end position="48"/>
    </location>
</feature>
<organism evidence="4 5">
    <name type="scientific">Halalkalicoccus paucihalophilus</name>
    <dbReference type="NCBI Taxonomy" id="1008153"/>
    <lineage>
        <taxon>Archaea</taxon>
        <taxon>Methanobacteriati</taxon>
        <taxon>Methanobacteriota</taxon>
        <taxon>Stenosarchaea group</taxon>
        <taxon>Halobacteria</taxon>
        <taxon>Halobacteriales</taxon>
        <taxon>Halococcaceae</taxon>
        <taxon>Halalkalicoccus</taxon>
    </lineage>
</organism>
<name>A0A151AD97_9EURY</name>
<keyword evidence="3" id="KW-1133">Transmembrane helix</keyword>
<evidence type="ECO:0000256" key="3">
    <source>
        <dbReference type="SAM" id="Phobius"/>
    </source>
</evidence>
<dbReference type="OrthoDB" id="221913at2157"/>
<dbReference type="InterPro" id="IPR048254">
    <property type="entry name" value="CDP_ALCOHOL_P_TRANSF_CS"/>
</dbReference>
<keyword evidence="5" id="KW-1185">Reference proteome</keyword>
<dbReference type="Gene3D" id="1.20.120.1760">
    <property type="match status" value="1"/>
</dbReference>
<evidence type="ECO:0000313" key="4">
    <source>
        <dbReference type="EMBL" id="KYH25502.1"/>
    </source>
</evidence>
<evidence type="ECO:0000256" key="2">
    <source>
        <dbReference type="RuleBase" id="RU003750"/>
    </source>
</evidence>
<dbReference type="Pfam" id="PF01066">
    <property type="entry name" value="CDP-OH_P_transf"/>
    <property type="match status" value="1"/>
</dbReference>
<dbReference type="EC" id="2.7.8.38" evidence="4"/>
<dbReference type="PATRIC" id="fig|1008153.3.peg.2214"/>
<keyword evidence="3" id="KW-0472">Membrane</keyword>
<sequence>MELAPRFVGRLGVADAVTVGNAALGFLAAAVAAVDVAVAAQFVLLAAVLDGVDGVLARRYGGTRAGPYLDSLADVASFGVAPAMLVIALAEDAVVGGLGAVVAFGVPALFVAMAVVRLGLYTAYDATRTTTLGTPSTLAATTLGAAVLAGIESPVAVLAITGMFCYLMVSPIEYPDLLARDALLMGVVHVLAVLIPDFQGGMFPVALLTLSLAYLLLGPWIYWGEAEREGEGKRS</sequence>
<protein>
    <submittedName>
        <fullName evidence="4">Archaetidylserine synthase</fullName>
        <ecNumber evidence="4">2.7.8.38</ecNumber>
    </submittedName>
</protein>
<dbReference type="NCBIfam" id="NF038086">
    <property type="entry name" value="anchor_synt_A"/>
    <property type="match status" value="1"/>
</dbReference>
<dbReference type="GO" id="GO:0008654">
    <property type="term" value="P:phospholipid biosynthetic process"/>
    <property type="evidence" value="ECO:0007669"/>
    <property type="project" value="InterPro"/>
</dbReference>
<dbReference type="GO" id="GO:0016020">
    <property type="term" value="C:membrane"/>
    <property type="evidence" value="ECO:0007669"/>
    <property type="project" value="InterPro"/>
</dbReference>
<evidence type="ECO:0000256" key="1">
    <source>
        <dbReference type="ARBA" id="ARBA00022679"/>
    </source>
</evidence>
<evidence type="ECO:0000313" key="5">
    <source>
        <dbReference type="Proteomes" id="UP000075321"/>
    </source>
</evidence>
<dbReference type="EMBL" id="LTAZ01000005">
    <property type="protein sequence ID" value="KYH25502.1"/>
    <property type="molecule type" value="Genomic_DNA"/>
</dbReference>
<dbReference type="GO" id="GO:0043761">
    <property type="term" value="F:archaetidylserine synthase activity"/>
    <property type="evidence" value="ECO:0007669"/>
    <property type="project" value="UniProtKB-EC"/>
</dbReference>
<proteinExistence type="inferred from homology"/>
<comment type="caution">
    <text evidence="4">The sequence shown here is derived from an EMBL/GenBank/DDBJ whole genome shotgun (WGS) entry which is preliminary data.</text>
</comment>
<dbReference type="InterPro" id="IPR000462">
    <property type="entry name" value="CDP-OH_P_trans"/>
</dbReference>
<feature type="transmembrane region" description="Helical" evidence="3">
    <location>
        <begin position="138"/>
        <end position="165"/>
    </location>
</feature>
<feature type="transmembrane region" description="Helical" evidence="3">
    <location>
        <begin position="68"/>
        <end position="90"/>
    </location>
</feature>
<keyword evidence="1 2" id="KW-0808">Transferase</keyword>
<dbReference type="AlphaFoldDB" id="A0A151AD97"/>
<dbReference type="InterPro" id="IPR043130">
    <property type="entry name" value="CDP-OH_PTrfase_TM_dom"/>
</dbReference>